<organism evidence="2">
    <name type="scientific">Manihot esculenta</name>
    <name type="common">Cassava</name>
    <name type="synonym">Jatropha manihot</name>
    <dbReference type="NCBI Taxonomy" id="3983"/>
    <lineage>
        <taxon>Eukaryota</taxon>
        <taxon>Viridiplantae</taxon>
        <taxon>Streptophyta</taxon>
        <taxon>Embryophyta</taxon>
        <taxon>Tracheophyta</taxon>
        <taxon>Spermatophyta</taxon>
        <taxon>Magnoliopsida</taxon>
        <taxon>eudicotyledons</taxon>
        <taxon>Gunneridae</taxon>
        <taxon>Pentapetalae</taxon>
        <taxon>rosids</taxon>
        <taxon>fabids</taxon>
        <taxon>Malpighiales</taxon>
        <taxon>Euphorbiaceae</taxon>
        <taxon>Crotonoideae</taxon>
        <taxon>Manihoteae</taxon>
        <taxon>Manihot</taxon>
    </lineage>
</organism>
<evidence type="ECO:0000256" key="1">
    <source>
        <dbReference type="SAM" id="MobiDB-lite"/>
    </source>
</evidence>
<gene>
    <name evidence="2" type="ORF">MANES_S066700</name>
</gene>
<sequence length="140" mass="15965">MERRNTHVLEESIANNEPDRQRHWLEELANKDTLARERIENLKAMKMSSRKQDNIEALSSPVSFPRRSFCRTQRSTTGDDSSALNSPVFPTYMAATESAKAKASLSYKSGLSFWSSYNSEWFGNSSEAAQRVPVSVNRHY</sequence>
<dbReference type="AlphaFoldDB" id="A0A199UA95"/>
<protein>
    <submittedName>
        <fullName evidence="2">Uncharacterized protein</fullName>
    </submittedName>
</protein>
<accession>A0A199UA95</accession>
<name>A0A199UA95_MANES</name>
<dbReference type="EMBL" id="KV450710">
    <property type="protein sequence ID" value="OAY21670.1"/>
    <property type="molecule type" value="Genomic_DNA"/>
</dbReference>
<proteinExistence type="predicted"/>
<feature type="region of interest" description="Disordered" evidence="1">
    <location>
        <begin position="68"/>
        <end position="87"/>
    </location>
</feature>
<evidence type="ECO:0000313" key="2">
    <source>
        <dbReference type="EMBL" id="OAY21670.1"/>
    </source>
</evidence>
<reference evidence="2" key="1">
    <citation type="submission" date="2016-02" db="EMBL/GenBank/DDBJ databases">
        <title>WGS assembly of Manihot esculenta.</title>
        <authorList>
            <person name="Bredeson J.V."/>
            <person name="Prochnik S.E."/>
            <person name="Lyons J.B."/>
            <person name="Schmutz J."/>
            <person name="Grimwood J."/>
            <person name="Vrebalov J."/>
            <person name="Bart R.S."/>
            <person name="Amuge T."/>
            <person name="Ferguson M.E."/>
            <person name="Green R."/>
            <person name="Putnam N."/>
            <person name="Stites J."/>
            <person name="Rounsley S."/>
            <person name="Rokhsar D.S."/>
        </authorList>
    </citation>
    <scope>NUCLEOTIDE SEQUENCE [LARGE SCALE GENOMIC DNA]</scope>
    <source>
        <tissue evidence="2">Leaf</tissue>
    </source>
</reference>
<feature type="compositionally biased region" description="Polar residues" evidence="1">
    <location>
        <begin position="70"/>
        <end position="85"/>
    </location>
</feature>